<comment type="similarity">
    <text evidence="7">Belongs to the protein kinase superfamily.</text>
</comment>
<accession>A0A9D4Z5D4</accession>
<keyword evidence="5 6" id="KW-0067">ATP-binding</keyword>
<dbReference type="EMBL" id="JABFUD020000023">
    <property type="protein sequence ID" value="KAI5061192.1"/>
    <property type="molecule type" value="Genomic_DNA"/>
</dbReference>
<dbReference type="PROSITE" id="PS50011">
    <property type="entry name" value="PROTEIN_KINASE_DOM"/>
    <property type="match status" value="1"/>
</dbReference>
<comment type="caution">
    <text evidence="10">The sequence shown here is derived from an EMBL/GenBank/DDBJ whole genome shotgun (WGS) entry which is preliminary data.</text>
</comment>
<dbReference type="PROSITE" id="PS00107">
    <property type="entry name" value="PROTEIN_KINASE_ATP"/>
    <property type="match status" value="1"/>
</dbReference>
<name>A0A9D4Z5D4_ADICA</name>
<dbReference type="InterPro" id="IPR008271">
    <property type="entry name" value="Ser/Thr_kinase_AS"/>
</dbReference>
<dbReference type="OrthoDB" id="442176at2759"/>
<dbReference type="InterPro" id="IPR050205">
    <property type="entry name" value="CDPK_Ser/Thr_kinases"/>
</dbReference>
<dbReference type="CDD" id="cd05117">
    <property type="entry name" value="STKc_CAMK"/>
    <property type="match status" value="1"/>
</dbReference>
<dbReference type="AlphaFoldDB" id="A0A9D4Z5D4"/>
<evidence type="ECO:0000313" key="11">
    <source>
        <dbReference type="Proteomes" id="UP000886520"/>
    </source>
</evidence>
<evidence type="ECO:0000256" key="1">
    <source>
        <dbReference type="ARBA" id="ARBA00022527"/>
    </source>
</evidence>
<evidence type="ECO:0000256" key="3">
    <source>
        <dbReference type="ARBA" id="ARBA00022741"/>
    </source>
</evidence>
<evidence type="ECO:0000256" key="2">
    <source>
        <dbReference type="ARBA" id="ARBA00022679"/>
    </source>
</evidence>
<feature type="region of interest" description="Disordered" evidence="8">
    <location>
        <begin position="1"/>
        <end position="20"/>
    </location>
</feature>
<keyword evidence="2" id="KW-0808">Transferase</keyword>
<evidence type="ECO:0000256" key="4">
    <source>
        <dbReference type="ARBA" id="ARBA00022777"/>
    </source>
</evidence>
<organism evidence="10 11">
    <name type="scientific">Adiantum capillus-veneris</name>
    <name type="common">Maidenhair fern</name>
    <dbReference type="NCBI Taxonomy" id="13818"/>
    <lineage>
        <taxon>Eukaryota</taxon>
        <taxon>Viridiplantae</taxon>
        <taxon>Streptophyta</taxon>
        <taxon>Embryophyta</taxon>
        <taxon>Tracheophyta</taxon>
        <taxon>Polypodiopsida</taxon>
        <taxon>Polypodiidae</taxon>
        <taxon>Polypodiales</taxon>
        <taxon>Pteridineae</taxon>
        <taxon>Pteridaceae</taxon>
        <taxon>Vittarioideae</taxon>
        <taxon>Adiantum</taxon>
    </lineage>
</organism>
<evidence type="ECO:0000256" key="5">
    <source>
        <dbReference type="ARBA" id="ARBA00022840"/>
    </source>
</evidence>
<reference evidence="10" key="1">
    <citation type="submission" date="2021-01" db="EMBL/GenBank/DDBJ databases">
        <title>Adiantum capillus-veneris genome.</title>
        <authorList>
            <person name="Fang Y."/>
            <person name="Liao Q."/>
        </authorList>
    </citation>
    <scope>NUCLEOTIDE SEQUENCE</scope>
    <source>
        <strain evidence="10">H3</strain>
        <tissue evidence="10">Leaf</tissue>
    </source>
</reference>
<dbReference type="Proteomes" id="UP000886520">
    <property type="component" value="Chromosome 23"/>
</dbReference>
<dbReference type="GO" id="GO:0005524">
    <property type="term" value="F:ATP binding"/>
    <property type="evidence" value="ECO:0007669"/>
    <property type="project" value="UniProtKB-UniRule"/>
</dbReference>
<dbReference type="InterPro" id="IPR011009">
    <property type="entry name" value="Kinase-like_dom_sf"/>
</dbReference>
<dbReference type="PROSITE" id="PS00108">
    <property type="entry name" value="PROTEIN_KINASE_ST"/>
    <property type="match status" value="1"/>
</dbReference>
<keyword evidence="1 7" id="KW-0723">Serine/threonine-protein kinase</keyword>
<evidence type="ECO:0000256" key="8">
    <source>
        <dbReference type="SAM" id="MobiDB-lite"/>
    </source>
</evidence>
<evidence type="ECO:0000256" key="6">
    <source>
        <dbReference type="PROSITE-ProRule" id="PRU10141"/>
    </source>
</evidence>
<dbReference type="InterPro" id="IPR017441">
    <property type="entry name" value="Protein_kinase_ATP_BS"/>
</dbReference>
<sequence>MPNMMKRLPSAADGATPPKRHATRFAPILPFRTPSDLAALYELGPELGRGQFGIIRRCANRTSGTLFACKSISKLLLRTIHDIKDVVSEINIMRHLSNHMDGASATTSGGELFDRIVKKKCYPEAQAACLMKSLLETLQFCHNMGIMHRDVKPENILFVDDSDESDIKLADFGLALEFSPGQKFSGMAGSAYYMAPEVLCGEYSEEVDMWSAGVILYVLLSGVPPFWGHTEEGIFTAIQEGQLDLTSEPWQKISASAKDLIVQMLCVDVKLRCTPAQALEHPWIVSNTLKAVELLPPLIIDQSPDIRSYQDLDLSADEPTSLSDDRPIHREHDNTENLGIVTAALLVNLKDTTVIDPAETNCSNPELGKLMVALVAALDIKRLSLSESLSKVRLQAGWTCTLLATSAIEETLLVDMGLEKYLIAHDRLRKRIGWKVMRPQCFRRMHEKITSARPPWQKLQQAC</sequence>
<feature type="binding site" evidence="6">
    <location>
        <position position="70"/>
    </location>
    <ligand>
        <name>ATP</name>
        <dbReference type="ChEBI" id="CHEBI:30616"/>
    </ligand>
</feature>
<dbReference type="Pfam" id="PF00069">
    <property type="entry name" value="Pkinase"/>
    <property type="match status" value="1"/>
</dbReference>
<keyword evidence="11" id="KW-1185">Reference proteome</keyword>
<protein>
    <recommendedName>
        <fullName evidence="9">Protein kinase domain-containing protein</fullName>
    </recommendedName>
</protein>
<dbReference type="SUPFAM" id="SSF56112">
    <property type="entry name" value="Protein kinase-like (PK-like)"/>
    <property type="match status" value="1"/>
</dbReference>
<keyword evidence="3 6" id="KW-0547">Nucleotide-binding</keyword>
<evidence type="ECO:0000313" key="10">
    <source>
        <dbReference type="EMBL" id="KAI5061192.1"/>
    </source>
</evidence>
<dbReference type="Gene3D" id="3.30.200.20">
    <property type="entry name" value="Phosphorylase Kinase, domain 1"/>
    <property type="match status" value="1"/>
</dbReference>
<dbReference type="SMART" id="SM00220">
    <property type="entry name" value="S_TKc"/>
    <property type="match status" value="1"/>
</dbReference>
<dbReference type="PANTHER" id="PTHR24349">
    <property type="entry name" value="SERINE/THREONINE-PROTEIN KINASE"/>
    <property type="match status" value="1"/>
</dbReference>
<feature type="domain" description="Protein kinase" evidence="9">
    <location>
        <begin position="41"/>
        <end position="284"/>
    </location>
</feature>
<evidence type="ECO:0000256" key="7">
    <source>
        <dbReference type="RuleBase" id="RU000304"/>
    </source>
</evidence>
<gene>
    <name evidence="10" type="ORF">GOP47_0023697</name>
</gene>
<dbReference type="InterPro" id="IPR000719">
    <property type="entry name" value="Prot_kinase_dom"/>
</dbReference>
<dbReference type="Gene3D" id="1.10.510.10">
    <property type="entry name" value="Transferase(Phosphotransferase) domain 1"/>
    <property type="match status" value="1"/>
</dbReference>
<evidence type="ECO:0000259" key="9">
    <source>
        <dbReference type="PROSITE" id="PS50011"/>
    </source>
</evidence>
<dbReference type="GO" id="GO:0004674">
    <property type="term" value="F:protein serine/threonine kinase activity"/>
    <property type="evidence" value="ECO:0007669"/>
    <property type="project" value="UniProtKB-KW"/>
</dbReference>
<proteinExistence type="inferred from homology"/>
<keyword evidence="4" id="KW-0418">Kinase</keyword>